<dbReference type="KEGG" id="vg:26049314"/>
<dbReference type="Proteomes" id="UP000203826">
    <property type="component" value="Segment"/>
</dbReference>
<keyword evidence="1" id="KW-0472">Membrane</keyword>
<accession>A0A0N7G7P4</accession>
<evidence type="ECO:0000313" key="3">
    <source>
        <dbReference type="Proteomes" id="UP000203826"/>
    </source>
</evidence>
<organism evidence="2 3">
    <name type="scientific">Chrysochromulina ericina virus CeV-01B</name>
    <dbReference type="NCBI Taxonomy" id="3070830"/>
    <lineage>
        <taxon>Viruses</taxon>
        <taxon>Varidnaviria</taxon>
        <taxon>Bamfordvirae</taxon>
        <taxon>Nucleocytoviricota</taxon>
        <taxon>Megaviricetes</taxon>
        <taxon>Imitervirales</taxon>
        <taxon>Mesomimiviridae</taxon>
        <taxon>Tethysvirus</taxon>
        <taxon>Tethysvirus raunefjordenense</taxon>
    </lineage>
</organism>
<keyword evidence="1" id="KW-1133">Transmembrane helix</keyword>
<evidence type="ECO:0000256" key="1">
    <source>
        <dbReference type="SAM" id="Phobius"/>
    </source>
</evidence>
<feature type="transmembrane region" description="Helical" evidence="1">
    <location>
        <begin position="12"/>
        <end position="34"/>
    </location>
</feature>
<dbReference type="EMBL" id="KT820662">
    <property type="protein sequence ID" value="ALH23353.1"/>
    <property type="molecule type" value="Genomic_DNA"/>
</dbReference>
<gene>
    <name evidence="2" type="ORF">ceV_447</name>
</gene>
<protein>
    <submittedName>
        <fullName evidence="2">Uncharacterized protein</fullName>
    </submittedName>
</protein>
<feature type="transmembrane region" description="Helical" evidence="1">
    <location>
        <begin position="109"/>
        <end position="131"/>
    </location>
</feature>
<reference evidence="2 3" key="1">
    <citation type="journal article" date="2015" name="Genome Announc.">
        <title>The 474-Kilobase-Pair Complete Genome Sequence of CeV-01B, a Virus Infecting Haptolina (Chrysochromulina) ericina (Prymnesiophyceae).</title>
        <authorList>
            <person name="Gallot-Lavallee L."/>
            <person name="Pagarete A."/>
            <person name="Legendre M."/>
            <person name="Santini S."/>
            <person name="Sandaa R.A."/>
            <person name="Himmelbauer H."/>
            <person name="Ogata H."/>
            <person name="Bratbak G."/>
            <person name="Claverie J.M."/>
        </authorList>
    </citation>
    <scope>NUCLEOTIDE SEQUENCE [LARGE SCALE GENOMIC DNA]</scope>
    <source>
        <strain evidence="2">CeV-01B</strain>
    </source>
</reference>
<name>A0A0N7G7P4_9VIRU</name>
<sequence length="165" mass="18510">MSLGKKLTNPTLALTTFTTWVLIFVFILGFMGAFSKKFMHFGPSTDPETAAEFLGAHIDTWPKVIALYILGFFSSIMSSYYGTVFGAWMMNTVKDNKTKTVNMNKKVAYILISLDPIISNINSILELFLTLTLQLQFLIPQLLGDILASIMVSRSFLSKKKSFKN</sequence>
<evidence type="ECO:0000313" key="2">
    <source>
        <dbReference type="EMBL" id="ALH23353.1"/>
    </source>
</evidence>
<keyword evidence="3" id="KW-1185">Reference proteome</keyword>
<feature type="transmembrane region" description="Helical" evidence="1">
    <location>
        <begin position="137"/>
        <end position="157"/>
    </location>
</feature>
<keyword evidence="1" id="KW-0812">Transmembrane</keyword>
<proteinExistence type="predicted"/>
<feature type="transmembrane region" description="Helical" evidence="1">
    <location>
        <begin position="65"/>
        <end position="88"/>
    </location>
</feature>